<proteinExistence type="inferred from homology"/>
<protein>
    <submittedName>
        <fullName evidence="4">Epoxide hydrolase</fullName>
    </submittedName>
</protein>
<dbReference type="InterPro" id="IPR029058">
    <property type="entry name" value="AB_hydrolase_fold"/>
</dbReference>
<dbReference type="GeneID" id="25974003"/>
<dbReference type="GO" id="GO:0016787">
    <property type="term" value="F:hydrolase activity"/>
    <property type="evidence" value="ECO:0007669"/>
    <property type="project" value="UniProtKB-KW"/>
</dbReference>
<comment type="similarity">
    <text evidence="2">Belongs to the AB hydrolase superfamily. Epoxide hydrolase family.</text>
</comment>
<evidence type="ECO:0000313" key="5">
    <source>
        <dbReference type="Proteomes" id="UP000007796"/>
    </source>
</evidence>
<evidence type="ECO:0000256" key="1">
    <source>
        <dbReference type="ARBA" id="ARBA00022801"/>
    </source>
</evidence>
<dbReference type="Pfam" id="PF00561">
    <property type="entry name" value="Abhydrolase_1"/>
    <property type="match status" value="1"/>
</dbReference>
<sequence>MALEKLKPSDPRATHHKVTVNGRTYHYRLVQPPNGRTPTGTIVLIHGFPDLGLAWRNQVPVLAEELGLQVIVPDMLGYGGTDAPDEIEAYRQKSMCSDLVALVDHVGVVGNDSEDDKRFFVGGHDWGGAMTWRMALWHGDRLRGLFSVCTPFFPPATGAFMPLTERVKVLPNFQYQLQFAGDELWRAVEGETKTRQLLDCIYFGANEKKVDGKPRHCFSTERGFDIPRLADMGPTPLLNTEEIEYYTREIARHGLRGPTNWYRTSQLDYEDERVLIKGPHGVDKLTMPALMITAEADAALPPTLTANMDNYIVNLTKGNVPGGHWALWEASEGVNSYIKSFLAPLLSTNKASI</sequence>
<dbReference type="EMBL" id="GL629765">
    <property type="protein sequence ID" value="EFX04228.1"/>
    <property type="molecule type" value="Genomic_DNA"/>
</dbReference>
<name>F0XC41_GROCL</name>
<organism evidence="5">
    <name type="scientific">Grosmannia clavigera (strain kw1407 / UAMH 11150)</name>
    <name type="common">Blue stain fungus</name>
    <name type="synonym">Graphiocladiella clavigera</name>
    <dbReference type="NCBI Taxonomy" id="655863"/>
    <lineage>
        <taxon>Eukaryota</taxon>
        <taxon>Fungi</taxon>
        <taxon>Dikarya</taxon>
        <taxon>Ascomycota</taxon>
        <taxon>Pezizomycotina</taxon>
        <taxon>Sordariomycetes</taxon>
        <taxon>Sordariomycetidae</taxon>
        <taxon>Ophiostomatales</taxon>
        <taxon>Ophiostomataceae</taxon>
        <taxon>Leptographium</taxon>
    </lineage>
</organism>
<keyword evidence="1 4" id="KW-0378">Hydrolase</keyword>
<dbReference type="InterPro" id="IPR000073">
    <property type="entry name" value="AB_hydrolase_1"/>
</dbReference>
<dbReference type="RefSeq" id="XP_014173710.1">
    <property type="nucleotide sequence ID" value="XM_014318235.1"/>
</dbReference>
<evidence type="ECO:0000259" key="3">
    <source>
        <dbReference type="Pfam" id="PF00561"/>
    </source>
</evidence>
<dbReference type="PRINTS" id="PR00412">
    <property type="entry name" value="EPOXHYDRLASE"/>
</dbReference>
<gene>
    <name evidence="4" type="ORF">CMQ_1156</name>
</gene>
<dbReference type="InParanoid" id="F0XC41"/>
<evidence type="ECO:0000256" key="2">
    <source>
        <dbReference type="ARBA" id="ARBA00038334"/>
    </source>
</evidence>
<dbReference type="OrthoDB" id="408373at2759"/>
<keyword evidence="5" id="KW-1185">Reference proteome</keyword>
<dbReference type="Proteomes" id="UP000007796">
    <property type="component" value="Unassembled WGS sequence"/>
</dbReference>
<dbReference type="AlphaFoldDB" id="F0XC41"/>
<dbReference type="PANTHER" id="PTHR43329">
    <property type="entry name" value="EPOXIDE HYDROLASE"/>
    <property type="match status" value="1"/>
</dbReference>
<dbReference type="STRING" id="655863.F0XC41"/>
<dbReference type="Gene3D" id="3.40.50.1820">
    <property type="entry name" value="alpha/beta hydrolase"/>
    <property type="match status" value="1"/>
</dbReference>
<dbReference type="SUPFAM" id="SSF53474">
    <property type="entry name" value="alpha/beta-Hydrolases"/>
    <property type="match status" value="1"/>
</dbReference>
<dbReference type="InterPro" id="IPR000639">
    <property type="entry name" value="Epox_hydrolase-like"/>
</dbReference>
<feature type="domain" description="AB hydrolase-1" evidence="3">
    <location>
        <begin position="41"/>
        <end position="330"/>
    </location>
</feature>
<dbReference type="eggNOG" id="KOG4178">
    <property type="taxonomic scope" value="Eukaryota"/>
</dbReference>
<reference evidence="4 5" key="1">
    <citation type="journal article" date="2011" name="Proc. Natl. Acad. Sci. U.S.A.">
        <title>Genome and transcriptome analyses of the mountain pine beetle-fungal symbiont Grosmannia clavigera, a lodgepole pine pathogen.</title>
        <authorList>
            <person name="DiGuistini S."/>
            <person name="Wang Y."/>
            <person name="Liao N.Y."/>
            <person name="Taylor G."/>
            <person name="Tanguay P."/>
            <person name="Feau N."/>
            <person name="Henrissat B."/>
            <person name="Chan S.K."/>
            <person name="Hesse-Orce U."/>
            <person name="Alamouti S.M."/>
            <person name="Tsui C.K.M."/>
            <person name="Docking R.T."/>
            <person name="Levasseur A."/>
            <person name="Haridas S."/>
            <person name="Robertson G."/>
            <person name="Birol I."/>
            <person name="Holt R.A."/>
            <person name="Marra M.A."/>
            <person name="Hamelin R.C."/>
            <person name="Hirst M."/>
            <person name="Jones S.J.M."/>
            <person name="Bohlmann J."/>
            <person name="Breuil C."/>
        </authorList>
    </citation>
    <scope>NUCLEOTIDE SEQUENCE [LARGE SCALE GENOMIC DNA]</scope>
    <source>
        <strain evidence="5">kw1407 / UAMH 11150</strain>
    </source>
</reference>
<accession>F0XC41</accession>
<evidence type="ECO:0000313" key="4">
    <source>
        <dbReference type="EMBL" id="EFX04228.1"/>
    </source>
</evidence>
<dbReference type="HOGENOM" id="CLU_020336_7_5_1"/>